<accession>A0A8X8A1J7</accession>
<name>A0A8X8A1J7_POPTO</name>
<reference evidence="2" key="1">
    <citation type="journal article" date="2020" name="bioRxiv">
        <title>Hybrid origin of Populus tomentosa Carr. identified through genome sequencing and phylogenomic analysis.</title>
        <authorList>
            <person name="An X."/>
            <person name="Gao K."/>
            <person name="Chen Z."/>
            <person name="Li J."/>
            <person name="Yang X."/>
            <person name="Yang X."/>
            <person name="Zhou J."/>
            <person name="Guo T."/>
            <person name="Zhao T."/>
            <person name="Huang S."/>
            <person name="Miao D."/>
            <person name="Khan W.U."/>
            <person name="Rao P."/>
            <person name="Ye M."/>
            <person name="Lei B."/>
            <person name="Liao W."/>
            <person name="Wang J."/>
            <person name="Ji L."/>
            <person name="Li Y."/>
            <person name="Guo B."/>
            <person name="Mustafa N.S."/>
            <person name="Li S."/>
            <person name="Yun Q."/>
            <person name="Keller S.R."/>
            <person name="Mao J."/>
            <person name="Zhang R."/>
            <person name="Strauss S.H."/>
        </authorList>
    </citation>
    <scope>NUCLEOTIDE SEQUENCE</scope>
    <source>
        <strain evidence="2">GM15</strain>
        <tissue evidence="2">Leaf</tissue>
    </source>
</reference>
<evidence type="ECO:0000313" key="3">
    <source>
        <dbReference type="Proteomes" id="UP000886885"/>
    </source>
</evidence>
<evidence type="ECO:0000313" key="2">
    <source>
        <dbReference type="EMBL" id="KAG6779986.1"/>
    </source>
</evidence>
<protein>
    <submittedName>
        <fullName evidence="2">Uncharacterized protein</fullName>
    </submittedName>
</protein>
<dbReference type="OrthoDB" id="1728696at2759"/>
<keyword evidence="3" id="KW-1185">Reference proteome</keyword>
<proteinExistence type="predicted"/>
<dbReference type="Proteomes" id="UP000886885">
    <property type="component" value="Chromosome 4A"/>
</dbReference>
<feature type="region of interest" description="Disordered" evidence="1">
    <location>
        <begin position="22"/>
        <end position="41"/>
    </location>
</feature>
<gene>
    <name evidence="2" type="ORF">POTOM_016393</name>
</gene>
<dbReference type="EMBL" id="JAAWWB010000007">
    <property type="protein sequence ID" value="KAG6779986.1"/>
    <property type="molecule type" value="Genomic_DNA"/>
</dbReference>
<dbReference type="AlphaFoldDB" id="A0A8X8A1J7"/>
<evidence type="ECO:0000256" key="1">
    <source>
        <dbReference type="SAM" id="MobiDB-lite"/>
    </source>
</evidence>
<organism evidence="2 3">
    <name type="scientific">Populus tomentosa</name>
    <name type="common">Chinese white poplar</name>
    <dbReference type="NCBI Taxonomy" id="118781"/>
    <lineage>
        <taxon>Eukaryota</taxon>
        <taxon>Viridiplantae</taxon>
        <taxon>Streptophyta</taxon>
        <taxon>Embryophyta</taxon>
        <taxon>Tracheophyta</taxon>
        <taxon>Spermatophyta</taxon>
        <taxon>Magnoliopsida</taxon>
        <taxon>eudicotyledons</taxon>
        <taxon>Gunneridae</taxon>
        <taxon>Pentapetalae</taxon>
        <taxon>rosids</taxon>
        <taxon>fabids</taxon>
        <taxon>Malpighiales</taxon>
        <taxon>Salicaceae</taxon>
        <taxon>Saliceae</taxon>
        <taxon>Populus</taxon>
    </lineage>
</organism>
<comment type="caution">
    <text evidence="2">The sequence shown here is derived from an EMBL/GenBank/DDBJ whole genome shotgun (WGS) entry which is preliminary data.</text>
</comment>
<sequence length="288" mass="32564">MDMANQHIESYVMQTSSYIKGGTRSGNSVTTKPFSAGNRDGKHDSYLQKSFNCSYYDGDTQMVDNCYYLNDFPVGHKLHGKNVKLKNKRPIAYTVEKDIILVCCRKEIKKKEELNFAIRYRRIGTLRKRIKRTGHCRVPSKETEVEVESQIHTTTDLPKFLFVFLKQAMALVFSKFLTADDIERGLCIPGCSLGPLPFEEGQSMNMHVHDAATFFSLSELITITSPVLRPFLLTNENQSPERAGFELLPGDTLQRKVHTCPSSSLNFKLASWSLGKSFRQSSGSDSLL</sequence>